<dbReference type="EMBL" id="JBHFQA010000002">
    <property type="protein sequence ID" value="KAL2102109.1"/>
    <property type="molecule type" value="Genomic_DNA"/>
</dbReference>
<accession>A0ABD1KSG1</accession>
<dbReference type="Pfam" id="PF07677">
    <property type="entry name" value="A2M_recep"/>
    <property type="match status" value="1"/>
</dbReference>
<reference evidence="2 3" key="1">
    <citation type="submission" date="2024-09" db="EMBL/GenBank/DDBJ databases">
        <title>A chromosome-level genome assembly of Gray's grenadier anchovy, Coilia grayii.</title>
        <authorList>
            <person name="Fu Z."/>
        </authorList>
    </citation>
    <scope>NUCLEOTIDE SEQUENCE [LARGE SCALE GENOMIC DNA]</scope>
    <source>
        <strain evidence="2">G4</strain>
        <tissue evidence="2">Muscle</tissue>
    </source>
</reference>
<dbReference type="InterPro" id="IPR036595">
    <property type="entry name" value="A-macroglobulin_rcpt-bd_sf"/>
</dbReference>
<evidence type="ECO:0000313" key="2">
    <source>
        <dbReference type="EMBL" id="KAL2102109.1"/>
    </source>
</evidence>
<dbReference type="PANTHER" id="PTHR11412:SF150">
    <property type="entry name" value="ALPHA-2-MACROGLOBULIN-RELATED"/>
    <property type="match status" value="1"/>
</dbReference>
<dbReference type="SMART" id="SM01361">
    <property type="entry name" value="A2M_recep"/>
    <property type="match status" value="1"/>
</dbReference>
<dbReference type="InterPro" id="IPR050473">
    <property type="entry name" value="A2M/Complement_sys"/>
</dbReference>
<proteinExistence type="predicted"/>
<keyword evidence="3" id="KW-1185">Reference proteome</keyword>
<dbReference type="SUPFAM" id="SSF49410">
    <property type="entry name" value="Alpha-macroglobulin receptor domain"/>
    <property type="match status" value="1"/>
</dbReference>
<gene>
    <name evidence="2" type="ORF">ACEWY4_001277</name>
</gene>
<dbReference type="Proteomes" id="UP001591681">
    <property type="component" value="Unassembled WGS sequence"/>
</dbReference>
<dbReference type="PANTHER" id="PTHR11412">
    <property type="entry name" value="MACROGLOBULIN / COMPLEMENT"/>
    <property type="match status" value="1"/>
</dbReference>
<dbReference type="InterPro" id="IPR009048">
    <property type="entry name" value="A-macroglobulin_rcpt-bd"/>
</dbReference>
<protein>
    <recommendedName>
        <fullName evidence="1">Alpha-macroglobulin receptor-binding domain-containing protein</fullName>
    </recommendedName>
</protein>
<evidence type="ECO:0000313" key="3">
    <source>
        <dbReference type="Proteomes" id="UP001591681"/>
    </source>
</evidence>
<evidence type="ECO:0000259" key="1">
    <source>
        <dbReference type="SMART" id="SM01361"/>
    </source>
</evidence>
<feature type="domain" description="Alpha-macroglobulin receptor-binding" evidence="1">
    <location>
        <begin position="1"/>
        <end position="87"/>
    </location>
</feature>
<sequence>MAIIDVAMLSGFTADSASVERLQGSIFVDRVDKKDNHILVYLSQVPKELKLPYQLTIRQDLPVNNLKPAVVKVYDYYQPSDQAEAEYSPPCAGIQ</sequence>
<dbReference type="Gene3D" id="2.60.40.690">
    <property type="entry name" value="Alpha-macroglobulin, receptor-binding domain"/>
    <property type="match status" value="1"/>
</dbReference>
<comment type="caution">
    <text evidence="2">The sequence shown here is derived from an EMBL/GenBank/DDBJ whole genome shotgun (WGS) entry which is preliminary data.</text>
</comment>
<name>A0ABD1KSG1_9TELE</name>
<organism evidence="2 3">
    <name type="scientific">Coilia grayii</name>
    <name type="common">Gray's grenadier anchovy</name>
    <dbReference type="NCBI Taxonomy" id="363190"/>
    <lineage>
        <taxon>Eukaryota</taxon>
        <taxon>Metazoa</taxon>
        <taxon>Chordata</taxon>
        <taxon>Craniata</taxon>
        <taxon>Vertebrata</taxon>
        <taxon>Euteleostomi</taxon>
        <taxon>Actinopterygii</taxon>
        <taxon>Neopterygii</taxon>
        <taxon>Teleostei</taxon>
        <taxon>Clupei</taxon>
        <taxon>Clupeiformes</taxon>
        <taxon>Clupeoidei</taxon>
        <taxon>Engraulidae</taxon>
        <taxon>Coilinae</taxon>
        <taxon>Coilia</taxon>
    </lineage>
</organism>
<dbReference type="AlphaFoldDB" id="A0ABD1KSG1"/>